<keyword evidence="1" id="KW-0479">Metal-binding</keyword>
<keyword evidence="2 4" id="KW-0863">Zinc-finger</keyword>
<feature type="compositionally biased region" description="Basic and acidic residues" evidence="5">
    <location>
        <begin position="1287"/>
        <end position="1304"/>
    </location>
</feature>
<dbReference type="RefSeq" id="XP_016215444.1">
    <property type="nucleotide sequence ID" value="XM_016356651.1"/>
</dbReference>
<feature type="compositionally biased region" description="Basic residues" evidence="5">
    <location>
        <begin position="509"/>
        <end position="518"/>
    </location>
</feature>
<name>A0A0D2AGB6_9PEZI</name>
<dbReference type="SMART" id="SM00249">
    <property type="entry name" value="PHD"/>
    <property type="match status" value="2"/>
</dbReference>
<dbReference type="EMBL" id="KN847537">
    <property type="protein sequence ID" value="KIW05575.1"/>
    <property type="molecule type" value="Genomic_DNA"/>
</dbReference>
<dbReference type="InterPro" id="IPR013083">
    <property type="entry name" value="Znf_RING/FYVE/PHD"/>
</dbReference>
<dbReference type="GO" id="GO:0008270">
    <property type="term" value="F:zinc ion binding"/>
    <property type="evidence" value="ECO:0007669"/>
    <property type="project" value="UniProtKB-KW"/>
</dbReference>
<sequence>MPNLRGTRQRPSRTSSPFVRTANTSPAPPSESKREQTQSRLDAWVEPPLRSPVPSFQDHGMERTAIFQDMAPLGTMPPTRLKIKMKGDSKPDKSDSLPASDVATATPEGTPPIETKTSETASQEEAQTKQKQVKREIPPVKEDNLADKVVSNGPLTTPHVRSPAVQNGTPTPAHSRKTSTNTIALPSPQRPIPIASRASRDQKLEKVVRKAIEMAKASGQDKLAAVITMFYEETFSNPSLAVLFDAVITKSETEAQKKQFAIEMKRIRKAVKKESRESSRARTMSSSGPPSTAGYSGQTPIIGTMASPTSGQQPTMGYYPSSQISQRTPFSPQQTQQPPFSTFRSVLQPSPFSPTQSHPGSPTHPSNAPMPSERPGIASSQQTLEHSAAVLTPQQTRQSSQSQAQVQAKSTPQPSTTTVVSTRRSTRAAGADATATLLPVTGASIVHPTTPTPAEAPPTSQAIEVENEETTTGSDRDLMTNGTKKTDTSEGSLTSNIRTATKETTKSPRSAKGRRRRSPSVESGSSLSSVDEAVVEKGNPTAVSALPAAQAESLQPSRAVSRSATPRPGPGPKAKTKKGSHLKNLAGTKRGASETLALEEVDEETRLRREKVKANLDRDLRDRKAEEPNEQEFSSFRDSEEYASSLPDGPGLRSRRTTRRQSAPDTSRVISTRNSTAAATPEVTGGRRARQSTQNQRLSAIDVVSTAPRLEVHTPSTPDHPASDAESNGDPPPKRRRTARTKYSPVKLPNGVAPKTFEPASRSSPLPDGGREGKKPNRDQCFSCGCGGDLICCDMCQNSFHAECWDPPCKDANDEQFQGFEWICTHCRIWEKRKDNEERARRGEPLELDSSDEGSVATKGSDVPETPPDWNLLDRVPIKVPLFEQLTKGFKELLPEQFGLKPVIRDAYDGYVVDSERRYRPIQKAPINVDSRLRPTEAIFDDGKHIKDPKDMKQCVYCGLSAVSKKGDLIKCDTCGDFWHLDCLPSPTTAPPQTWSAVEKRGNRMTDVYKKRYWECPRHVEQDMILLSDPTTYSGDLNNVRGIKVRLPRRQVAQVAAIREQAKASRSQTVREAPDDVMLVNIEVDDSWWEKYDARRNEMKETENNSYTIHENNVLADFAAKARNNRLVLSQSNDELIDALVPNTYQRDQLKKLWHDRQQSEIEIKVQKEVEATMTLAGLRQQAQGINVNDLLAPTSDEEAVSRLVGFMTHEQIKQMQLMLDAVSKRIREHPELASAERCAELDGDMDAILAGGTARHIDSVTAATSTVPVDSNDGDEEPSAKRRKTHGELADKAMGEDNRHVYR</sequence>
<dbReference type="SUPFAM" id="SSF57903">
    <property type="entry name" value="FYVE/PHD zinc finger"/>
    <property type="match status" value="2"/>
</dbReference>
<feature type="region of interest" description="Disordered" evidence="5">
    <location>
        <begin position="838"/>
        <end position="870"/>
    </location>
</feature>
<feature type="region of interest" description="Disordered" evidence="5">
    <location>
        <begin position="1"/>
        <end position="202"/>
    </location>
</feature>
<organism evidence="7 8">
    <name type="scientific">Verruconis gallopava</name>
    <dbReference type="NCBI Taxonomy" id="253628"/>
    <lineage>
        <taxon>Eukaryota</taxon>
        <taxon>Fungi</taxon>
        <taxon>Dikarya</taxon>
        <taxon>Ascomycota</taxon>
        <taxon>Pezizomycotina</taxon>
        <taxon>Dothideomycetes</taxon>
        <taxon>Pleosporomycetidae</taxon>
        <taxon>Venturiales</taxon>
        <taxon>Sympoventuriaceae</taxon>
        <taxon>Verruconis</taxon>
    </lineage>
</organism>
<dbReference type="PANTHER" id="PTHR47636:SF1">
    <property type="entry name" value="TRANSCRIPTIONAL REGULATORY PROTEIN RCO1"/>
    <property type="match status" value="1"/>
</dbReference>
<evidence type="ECO:0000256" key="4">
    <source>
        <dbReference type="PROSITE-ProRule" id="PRU00146"/>
    </source>
</evidence>
<dbReference type="PROSITE" id="PS50016">
    <property type="entry name" value="ZF_PHD_2"/>
    <property type="match status" value="1"/>
</dbReference>
<evidence type="ECO:0000313" key="8">
    <source>
        <dbReference type="Proteomes" id="UP000053259"/>
    </source>
</evidence>
<dbReference type="InterPro" id="IPR001965">
    <property type="entry name" value="Znf_PHD"/>
</dbReference>
<feature type="compositionally biased region" description="Polar residues" evidence="5">
    <location>
        <begin position="489"/>
        <end position="499"/>
    </location>
</feature>
<dbReference type="GeneID" id="27311423"/>
<dbReference type="GO" id="GO:0032221">
    <property type="term" value="C:Rpd3S complex"/>
    <property type="evidence" value="ECO:0007669"/>
    <property type="project" value="TreeGrafter"/>
</dbReference>
<feature type="compositionally biased region" description="Low complexity" evidence="5">
    <location>
        <begin position="325"/>
        <end position="344"/>
    </location>
</feature>
<feature type="region of interest" description="Disordered" evidence="5">
    <location>
        <begin position="1264"/>
        <end position="1304"/>
    </location>
</feature>
<keyword evidence="3" id="KW-0862">Zinc</keyword>
<dbReference type="Proteomes" id="UP000053259">
    <property type="component" value="Unassembled WGS sequence"/>
</dbReference>
<dbReference type="InterPro" id="IPR019787">
    <property type="entry name" value="Znf_PHD-finger"/>
</dbReference>
<feature type="compositionally biased region" description="Polar residues" evidence="5">
    <location>
        <begin position="552"/>
        <end position="563"/>
    </location>
</feature>
<keyword evidence="8" id="KW-1185">Reference proteome</keyword>
<accession>A0A0D2AGB6</accession>
<dbReference type="Gene3D" id="3.30.40.10">
    <property type="entry name" value="Zinc/RING finger domain, C3HC4 (zinc finger)"/>
    <property type="match status" value="2"/>
</dbReference>
<protein>
    <recommendedName>
        <fullName evidence="6">PHD-type domain-containing protein</fullName>
    </recommendedName>
</protein>
<dbReference type="SUPFAM" id="SSF81995">
    <property type="entry name" value="beta-sandwich domain of Sec23/24"/>
    <property type="match status" value="1"/>
</dbReference>
<feature type="compositionally biased region" description="Polar residues" evidence="5">
    <location>
        <begin position="281"/>
        <end position="324"/>
    </location>
</feature>
<dbReference type="InterPro" id="IPR011011">
    <property type="entry name" value="Znf_FYVE_PHD"/>
</dbReference>
<evidence type="ECO:0000256" key="1">
    <source>
        <dbReference type="ARBA" id="ARBA00022723"/>
    </source>
</evidence>
<feature type="compositionally biased region" description="Basic and acidic residues" evidence="5">
    <location>
        <begin position="85"/>
        <end position="95"/>
    </location>
</feature>
<feature type="compositionally biased region" description="Polar residues" evidence="5">
    <location>
        <begin position="345"/>
        <end position="366"/>
    </location>
</feature>
<feature type="compositionally biased region" description="Basic and acidic residues" evidence="5">
    <location>
        <begin position="133"/>
        <end position="146"/>
    </location>
</feature>
<dbReference type="GO" id="GO:0006357">
    <property type="term" value="P:regulation of transcription by RNA polymerase II"/>
    <property type="evidence" value="ECO:0007669"/>
    <property type="project" value="TreeGrafter"/>
</dbReference>
<evidence type="ECO:0000256" key="5">
    <source>
        <dbReference type="SAM" id="MobiDB-lite"/>
    </source>
</evidence>
<dbReference type="InParanoid" id="A0A0D2AGB6"/>
<feature type="compositionally biased region" description="Polar residues" evidence="5">
    <location>
        <begin position="12"/>
        <end position="25"/>
    </location>
</feature>
<feature type="compositionally biased region" description="Polar residues" evidence="5">
    <location>
        <begin position="164"/>
        <end position="184"/>
    </location>
</feature>
<feature type="compositionally biased region" description="Low complexity" evidence="5">
    <location>
        <begin position="520"/>
        <end position="529"/>
    </location>
</feature>
<dbReference type="STRING" id="253628.A0A0D2AGB6"/>
<evidence type="ECO:0000256" key="3">
    <source>
        <dbReference type="ARBA" id="ARBA00022833"/>
    </source>
</evidence>
<evidence type="ECO:0000259" key="6">
    <source>
        <dbReference type="PROSITE" id="PS50016"/>
    </source>
</evidence>
<feature type="region of interest" description="Disordered" evidence="5">
    <location>
        <begin position="271"/>
        <end position="776"/>
    </location>
</feature>
<feature type="compositionally biased region" description="Low complexity" evidence="5">
    <location>
        <begin position="394"/>
        <end position="423"/>
    </location>
</feature>
<dbReference type="PROSITE" id="PS01359">
    <property type="entry name" value="ZF_PHD_1"/>
    <property type="match status" value="1"/>
</dbReference>
<dbReference type="PANTHER" id="PTHR47636">
    <property type="entry name" value="TRANSCRIPTIONAL REGULATORY PROTEIN RCO1"/>
    <property type="match status" value="1"/>
</dbReference>
<reference evidence="7 8" key="1">
    <citation type="submission" date="2015-01" db="EMBL/GenBank/DDBJ databases">
        <title>The Genome Sequence of Ochroconis gallopava CBS43764.</title>
        <authorList>
            <consortium name="The Broad Institute Genomics Platform"/>
            <person name="Cuomo C."/>
            <person name="de Hoog S."/>
            <person name="Gorbushina A."/>
            <person name="Stielow B."/>
            <person name="Teixiera M."/>
            <person name="Abouelleil A."/>
            <person name="Chapman S.B."/>
            <person name="Priest M."/>
            <person name="Young S.K."/>
            <person name="Wortman J."/>
            <person name="Nusbaum C."/>
            <person name="Birren B."/>
        </authorList>
    </citation>
    <scope>NUCLEOTIDE SEQUENCE [LARGE SCALE GENOMIC DNA]</scope>
    <source>
        <strain evidence="7 8">CBS 43764</strain>
    </source>
</reference>
<feature type="compositionally biased region" description="Basic and acidic residues" evidence="5">
    <location>
        <begin position="474"/>
        <end position="488"/>
    </location>
</feature>
<dbReference type="VEuPathDB" id="FungiDB:PV09_03450"/>
<dbReference type="OrthoDB" id="5876363at2759"/>
<dbReference type="InterPro" id="IPR052819">
    <property type="entry name" value="Chromatin_regulatory_protein"/>
</dbReference>
<evidence type="ECO:0000256" key="2">
    <source>
        <dbReference type="ARBA" id="ARBA00022771"/>
    </source>
</evidence>
<feature type="compositionally biased region" description="Basic and acidic residues" evidence="5">
    <location>
        <begin position="604"/>
        <end position="627"/>
    </location>
</feature>
<feature type="domain" description="PHD-type" evidence="6">
    <location>
        <begin position="778"/>
        <end position="830"/>
    </location>
</feature>
<dbReference type="HOGENOM" id="CLU_261236_0_0_1"/>
<evidence type="ECO:0000313" key="7">
    <source>
        <dbReference type="EMBL" id="KIW05575.1"/>
    </source>
</evidence>
<gene>
    <name evidence="7" type="ORF">PV09_03450</name>
</gene>
<proteinExistence type="predicted"/>
<dbReference type="InterPro" id="IPR019786">
    <property type="entry name" value="Zinc_finger_PHD-type_CS"/>
</dbReference>
<feature type="compositionally biased region" description="Polar residues" evidence="5">
    <location>
        <begin position="660"/>
        <end position="678"/>
    </location>
</feature>